<dbReference type="PANTHER" id="PTHR20275:SF33">
    <property type="entry name" value="NAD KINASE 2, CHLOROPLASTIC-LIKE"/>
    <property type="match status" value="1"/>
</dbReference>
<dbReference type="InterPro" id="IPR016064">
    <property type="entry name" value="NAD/diacylglycerol_kinase_sf"/>
</dbReference>
<organism evidence="7 8">
    <name type="scientific">Datura stramonium</name>
    <name type="common">Jimsonweed</name>
    <name type="synonym">Common thornapple</name>
    <dbReference type="NCBI Taxonomy" id="4076"/>
    <lineage>
        <taxon>Eukaryota</taxon>
        <taxon>Viridiplantae</taxon>
        <taxon>Streptophyta</taxon>
        <taxon>Embryophyta</taxon>
        <taxon>Tracheophyta</taxon>
        <taxon>Spermatophyta</taxon>
        <taxon>Magnoliopsida</taxon>
        <taxon>eudicotyledons</taxon>
        <taxon>Gunneridae</taxon>
        <taxon>Pentapetalae</taxon>
        <taxon>asterids</taxon>
        <taxon>lamiids</taxon>
        <taxon>Solanales</taxon>
        <taxon>Solanaceae</taxon>
        <taxon>Solanoideae</taxon>
        <taxon>Datureae</taxon>
        <taxon>Datura</taxon>
    </lineage>
</organism>
<name>A0ABS8S3C9_DATST</name>
<evidence type="ECO:0000259" key="6">
    <source>
        <dbReference type="Pfam" id="PF22741"/>
    </source>
</evidence>
<dbReference type="InterPro" id="IPR017438">
    <property type="entry name" value="ATP-NAD_kinase_N"/>
</dbReference>
<dbReference type="Proteomes" id="UP000823775">
    <property type="component" value="Unassembled WGS sequence"/>
</dbReference>
<dbReference type="SUPFAM" id="SSF111331">
    <property type="entry name" value="NAD kinase/diacylglycerol kinase-like"/>
    <property type="match status" value="1"/>
</dbReference>
<evidence type="ECO:0000256" key="3">
    <source>
        <dbReference type="ARBA" id="ARBA00022777"/>
    </source>
</evidence>
<evidence type="ECO:0000256" key="5">
    <source>
        <dbReference type="ARBA" id="ARBA00023027"/>
    </source>
</evidence>
<comment type="caution">
    <text evidence="7">The sequence shown here is derived from an EMBL/GenBank/DDBJ whole genome shotgun (WGS) entry which is preliminary data.</text>
</comment>
<evidence type="ECO:0000256" key="4">
    <source>
        <dbReference type="ARBA" id="ARBA00022857"/>
    </source>
</evidence>
<dbReference type="Gene3D" id="3.90.190.10">
    <property type="entry name" value="Protein tyrosine phosphatase superfamily"/>
    <property type="match status" value="1"/>
</dbReference>
<dbReference type="Gene3D" id="3.40.50.10330">
    <property type="entry name" value="Probable inorganic polyphosphate/atp-NAD kinase, domain 1"/>
    <property type="match status" value="1"/>
</dbReference>
<sequence>MAAYCPCQFDMGRTVVAGAIHLQDCQLRYGKISGFGIGFSYGYRCGSVLRRSLKWVERRRLKLVVTAELSNAFSVKVGLDSQPSGISKLPWIGPLPGDIAEIEAYCRIFRAAEQLHNTLMDTLCNPVTGECSISYDVPSEDKHLLEDKIVSVLGCMVCLLNKGREDVLSGRSLIINTFSDFDVDEMNDKLPPLAFFRGEMKRYSESLHVALENFLTPDDPRSIDVWRKLQRLQNVCYDSGFPRGDDHPCHTLFANWDPVYFSSEEKTQSASSEVAFWRGGQVTEEGLRWLLERGFKTIIDLRAETIKDNFYERVLDEAIFSRGIEVIKLPVEVGTTPSVQQVEKFALMVSDAYRRPIYLHSREGVWRTSVMVSRWRQYMTRCTPHFVPNANKDIISSVNPLCGSSGKQEVGTLPNSEENETLSYEGMSATDHENGTLPTRSNNINSAEKLLRQIPEARENKYLNKNVADDTFSSIREGTLLAADSGVASYTNENPLKSQLPPSNLFSRNEMSTYFRSRKVSPATYFTHEKKRLEIPKGNEIIDSYAGNRALVSQNPNGLSSNMHLPMKSSNSSANTKKYGTQNGSAAPILNGFNNATATATERRNIEAPRPSVDANMELIEGSMCASTTGVVRVQSRRKAEMFLVRTDGFLCNREKVTESSLAFTHPSTQQQMLLWKSTPKTVLLLKKLGQELLEEAKEVAFFLYYQEKMNVLVEPEVHDIFARIPGLGFVQTFYSQDTSDLHERVDFVACLGGDGVILHASKLFRGAIPPVVSFNLGSLGFLTSHTFEDYKKDLRQVIHGNRTLDGVYITLRMRLRCEIFRNGKAMPGKVFDVLNEVVVDRGSNPYLSKIECYEHDRLITKVQADGVIVATPTGSTAYSTAAGGSMVHPNVPCMLFTPICPHSLSFRPVILPDSARLELKIPEDARNNAWVSFDGKRRQQLSRGDSIRICMSQHPLPTVNKSDQTGDWFGSLIRCLNWNERLDQKAL</sequence>
<dbReference type="InterPro" id="IPR017437">
    <property type="entry name" value="ATP-NAD_kinase_PpnK-typ_C"/>
</dbReference>
<evidence type="ECO:0000256" key="2">
    <source>
        <dbReference type="ARBA" id="ARBA00022679"/>
    </source>
</evidence>
<dbReference type="Gene3D" id="2.60.200.30">
    <property type="entry name" value="Probable inorganic polyphosphate/atp-NAD kinase, domain 2"/>
    <property type="match status" value="1"/>
</dbReference>
<keyword evidence="3 7" id="KW-0418">Kinase</keyword>
<dbReference type="SUPFAM" id="SSF52799">
    <property type="entry name" value="(Phosphotyrosine protein) phosphatases II"/>
    <property type="match status" value="1"/>
</dbReference>
<dbReference type="GO" id="GO:0016301">
    <property type="term" value="F:kinase activity"/>
    <property type="evidence" value="ECO:0007669"/>
    <property type="project" value="UniProtKB-KW"/>
</dbReference>
<keyword evidence="8" id="KW-1185">Reference proteome</keyword>
<dbReference type="HAMAP" id="MF_00361">
    <property type="entry name" value="NAD_kinase"/>
    <property type="match status" value="1"/>
</dbReference>
<dbReference type="EMBL" id="JACEIK010000256">
    <property type="protein sequence ID" value="MCD7453533.1"/>
    <property type="molecule type" value="Genomic_DNA"/>
</dbReference>
<keyword evidence="5" id="KW-0520">NAD</keyword>
<keyword evidence="2" id="KW-0808">Transferase</keyword>
<keyword evidence="4" id="KW-0521">NADP</keyword>
<gene>
    <name evidence="7" type="primary">NADK2</name>
    <name evidence="7" type="ORF">HAX54_021268</name>
</gene>
<proteinExistence type="inferred from homology"/>
<accession>A0ABS8S3C9</accession>
<dbReference type="InterPro" id="IPR029021">
    <property type="entry name" value="Prot-tyrosine_phosphatase-like"/>
</dbReference>
<dbReference type="Pfam" id="PF20143">
    <property type="entry name" value="NAD_kinase_C"/>
    <property type="match status" value="1"/>
</dbReference>
<evidence type="ECO:0000313" key="7">
    <source>
        <dbReference type="EMBL" id="MCD7453533.1"/>
    </source>
</evidence>
<evidence type="ECO:0000256" key="1">
    <source>
        <dbReference type="ARBA" id="ARBA00010995"/>
    </source>
</evidence>
<feature type="domain" description="DSP-PTPase phosphatase fused to NAD+ Kinase" evidence="6">
    <location>
        <begin position="248"/>
        <end position="384"/>
    </location>
</feature>
<evidence type="ECO:0000313" key="8">
    <source>
        <dbReference type="Proteomes" id="UP000823775"/>
    </source>
</evidence>
<dbReference type="InterPro" id="IPR002504">
    <property type="entry name" value="NADK"/>
</dbReference>
<dbReference type="Pfam" id="PF22741">
    <property type="entry name" value="PTP-NADK"/>
    <property type="match status" value="1"/>
</dbReference>
<protein>
    <submittedName>
        <fullName evidence="7">NAD kinase 2, mitochondrial</fullName>
    </submittedName>
</protein>
<dbReference type="Pfam" id="PF01513">
    <property type="entry name" value="NAD_kinase"/>
    <property type="match status" value="1"/>
</dbReference>
<dbReference type="PANTHER" id="PTHR20275">
    <property type="entry name" value="NAD KINASE"/>
    <property type="match status" value="1"/>
</dbReference>
<reference evidence="7 8" key="1">
    <citation type="journal article" date="2021" name="BMC Genomics">
        <title>Datura genome reveals duplications of psychoactive alkaloid biosynthetic genes and high mutation rate following tissue culture.</title>
        <authorList>
            <person name="Rajewski A."/>
            <person name="Carter-House D."/>
            <person name="Stajich J."/>
            <person name="Litt A."/>
        </authorList>
    </citation>
    <scope>NUCLEOTIDE SEQUENCE [LARGE SCALE GENOMIC DNA]</scope>
    <source>
        <strain evidence="7">AR-01</strain>
    </source>
</reference>
<comment type="similarity">
    <text evidence="1">Belongs to the NAD kinase family.</text>
</comment>
<dbReference type="InterPro" id="IPR055214">
    <property type="entry name" value="PTP-NADK"/>
</dbReference>